<feature type="coiled-coil region" evidence="1">
    <location>
        <begin position="7"/>
        <end position="38"/>
    </location>
</feature>
<evidence type="ECO:0000256" key="1">
    <source>
        <dbReference type="SAM" id="Coils"/>
    </source>
</evidence>
<evidence type="ECO:0000313" key="4">
    <source>
        <dbReference type="Proteomes" id="UP000604046"/>
    </source>
</evidence>
<keyword evidence="1" id="KW-0175">Coiled coil</keyword>
<protein>
    <submittedName>
        <fullName evidence="3">BSPAL1 protein</fullName>
    </submittedName>
</protein>
<feature type="compositionally biased region" description="Polar residues" evidence="2">
    <location>
        <begin position="206"/>
        <end position="225"/>
    </location>
</feature>
<feature type="compositionally biased region" description="Pro residues" evidence="2">
    <location>
        <begin position="408"/>
        <end position="477"/>
    </location>
</feature>
<feature type="region of interest" description="Disordered" evidence="2">
    <location>
        <begin position="385"/>
        <end position="541"/>
    </location>
</feature>
<feature type="region of interest" description="Disordered" evidence="2">
    <location>
        <begin position="202"/>
        <end position="225"/>
    </location>
</feature>
<sequence>MATPVDNQSQQSLIAQLREEFRAENERMKQLLEAERVQRAESIAGVRLSVDTLGASIVEGLTILGAEVESVISLVMHLKKTQGSQLLSDAANLMPEEEVDISPRSLDRRRMMDNFQKLGQQLTDGCRAQLAMELQRANKDLQSSIAAMESSMRAELQNHVDDAVKTCIAENQTKASVEGEVASPSSRGGAVSVSIDLSSDLEDAVSPTSMRSILQRSPLNASESRSILEEEAQSLASTQLQVDDGTPARVASYCEAPCESEKNTQTPDLNDSIASEEDMLAKNKGPADLKDNTPTTTSTVEVQEELTAGPSPVSNPWEASPRLATSPAQAMMSPRGSLVFPLPGMNPDPARRPNTAYQAQVPRPVALQGPPLAVRTISPQRVCLRSGSQPRQLAAPVAAPQWVARGPPGQPGPPSGPGQPGPPPGQPGPPPGQSGLPPGQPGPPPGQPGPPPGQPGPPPGQPGPGPPPGQPGPPGPPTANQLRPAIPVSSPYLSTTLADTSKMPQKEQEAARLGAMRLAVAQSRSSPPVSGRRASATRLEI</sequence>
<proteinExistence type="predicted"/>
<dbReference type="Proteomes" id="UP000604046">
    <property type="component" value="Unassembled WGS sequence"/>
</dbReference>
<keyword evidence="4" id="KW-1185">Reference proteome</keyword>
<name>A0A812RFJ4_9DINO</name>
<dbReference type="OrthoDB" id="439822at2759"/>
<comment type="caution">
    <text evidence="3">The sequence shown here is derived from an EMBL/GenBank/DDBJ whole genome shotgun (WGS) entry which is preliminary data.</text>
</comment>
<organism evidence="3 4">
    <name type="scientific">Symbiodinium natans</name>
    <dbReference type="NCBI Taxonomy" id="878477"/>
    <lineage>
        <taxon>Eukaryota</taxon>
        <taxon>Sar</taxon>
        <taxon>Alveolata</taxon>
        <taxon>Dinophyceae</taxon>
        <taxon>Suessiales</taxon>
        <taxon>Symbiodiniaceae</taxon>
        <taxon>Symbiodinium</taxon>
    </lineage>
</organism>
<accession>A0A812RFJ4</accession>
<dbReference type="PANTHER" id="PTHR24637">
    <property type="entry name" value="COLLAGEN"/>
    <property type="match status" value="1"/>
</dbReference>
<dbReference type="AlphaFoldDB" id="A0A812RFJ4"/>
<evidence type="ECO:0000313" key="3">
    <source>
        <dbReference type="EMBL" id="CAE7434891.1"/>
    </source>
</evidence>
<feature type="region of interest" description="Disordered" evidence="2">
    <location>
        <begin position="305"/>
        <end position="331"/>
    </location>
</feature>
<gene>
    <name evidence="3" type="primary">BSPAL1</name>
    <name evidence="3" type="ORF">SNAT2548_LOCUS23617</name>
</gene>
<reference evidence="3" key="1">
    <citation type="submission" date="2021-02" db="EMBL/GenBank/DDBJ databases">
        <authorList>
            <person name="Dougan E. K."/>
            <person name="Rhodes N."/>
            <person name="Thang M."/>
            <person name="Chan C."/>
        </authorList>
    </citation>
    <scope>NUCLEOTIDE SEQUENCE</scope>
</reference>
<evidence type="ECO:0000256" key="2">
    <source>
        <dbReference type="SAM" id="MobiDB-lite"/>
    </source>
</evidence>
<dbReference type="EMBL" id="CAJNDS010002328">
    <property type="protein sequence ID" value="CAE7434891.1"/>
    <property type="molecule type" value="Genomic_DNA"/>
</dbReference>
<dbReference type="PANTHER" id="PTHR24637:SF421">
    <property type="entry name" value="CUTICLE COLLAGEN DPY-2"/>
    <property type="match status" value="1"/>
</dbReference>
<feature type="compositionally biased region" description="Polar residues" evidence="2">
    <location>
        <begin position="491"/>
        <end position="503"/>
    </location>
</feature>